<dbReference type="AlphaFoldDB" id="A0A136A5M8"/>
<proteinExistence type="predicted"/>
<dbReference type="STRING" id="1799789.AX660_09050"/>
<comment type="caution">
    <text evidence="2">The sequence shown here is derived from an EMBL/GenBank/DDBJ whole genome shotgun (WGS) entry which is preliminary data.</text>
</comment>
<gene>
    <name evidence="2" type="ORF">AX660_09050</name>
</gene>
<organism evidence="2 3">
    <name type="scientific">Paraglaciecola hydrolytica</name>
    <dbReference type="NCBI Taxonomy" id="1799789"/>
    <lineage>
        <taxon>Bacteria</taxon>
        <taxon>Pseudomonadati</taxon>
        <taxon>Pseudomonadota</taxon>
        <taxon>Gammaproteobacteria</taxon>
        <taxon>Alteromonadales</taxon>
        <taxon>Alteromonadaceae</taxon>
        <taxon>Paraglaciecola</taxon>
    </lineage>
</organism>
<dbReference type="GO" id="GO:0016787">
    <property type="term" value="F:hydrolase activity"/>
    <property type="evidence" value="ECO:0007669"/>
    <property type="project" value="UniProtKB-KW"/>
</dbReference>
<dbReference type="Proteomes" id="UP000070299">
    <property type="component" value="Unassembled WGS sequence"/>
</dbReference>
<keyword evidence="3" id="KW-1185">Reference proteome</keyword>
<evidence type="ECO:0000313" key="3">
    <source>
        <dbReference type="Proteomes" id="UP000070299"/>
    </source>
</evidence>
<keyword evidence="2" id="KW-0378">Hydrolase</keyword>
<sequence length="220" mass="24536">MAMYSCTGLAADNQLTKQEQNEGWQLLFDGSDLSQWRNFKQQSLHPGWTTDSGTLKLSAPGAGDILTKTSYSNFDLKLEWKIAEGGNSGILIMADESGKYVYSHAPEIQILDNERHSDNKIDSHSSGSLYDMVASPSSSFKPAGEWNQVRIRLQDNHLQIWQNEVITTSIVIGSSTWDKLIANSKFATWEGFGTGKQGHIGLQDHGDVVWFKNIKIKELN</sequence>
<dbReference type="Gene3D" id="2.60.120.560">
    <property type="entry name" value="Exo-inulinase, domain 1"/>
    <property type="match status" value="1"/>
</dbReference>
<evidence type="ECO:0000313" key="2">
    <source>
        <dbReference type="EMBL" id="KXI30552.1"/>
    </source>
</evidence>
<feature type="domain" description="3-keto-alpha-glucoside-1,2-lyase/3-keto-2-hydroxy-glucal hydratase" evidence="1">
    <location>
        <begin position="23"/>
        <end position="217"/>
    </location>
</feature>
<name>A0A136A5M8_9ALTE</name>
<dbReference type="InterPro" id="IPR010496">
    <property type="entry name" value="AL/BT2_dom"/>
</dbReference>
<reference evidence="3" key="1">
    <citation type="submission" date="2016-02" db="EMBL/GenBank/DDBJ databases">
        <authorList>
            <person name="Schultz-Johansen M."/>
            <person name="Glaring M.A."/>
            <person name="Bech P.K."/>
            <person name="Stougaard P."/>
        </authorList>
    </citation>
    <scope>NUCLEOTIDE SEQUENCE [LARGE SCALE GENOMIC DNA]</scope>
    <source>
        <strain evidence="3">S66</strain>
    </source>
</reference>
<dbReference type="EMBL" id="LSNE01000003">
    <property type="protein sequence ID" value="KXI30552.1"/>
    <property type="molecule type" value="Genomic_DNA"/>
</dbReference>
<evidence type="ECO:0000259" key="1">
    <source>
        <dbReference type="Pfam" id="PF06439"/>
    </source>
</evidence>
<accession>A0A136A5M8</accession>
<protein>
    <submittedName>
        <fullName evidence="2">Glycosyl hydrolase</fullName>
    </submittedName>
</protein>
<dbReference type="OrthoDB" id="176168at2"/>
<dbReference type="Pfam" id="PF06439">
    <property type="entry name" value="3keto-disac_hyd"/>
    <property type="match status" value="1"/>
</dbReference>